<gene>
    <name evidence="2" type="ORF">GCM10023116_20490</name>
</gene>
<organism evidence="2 3">
    <name type="scientific">Kistimonas scapharcae</name>
    <dbReference type="NCBI Taxonomy" id="1036133"/>
    <lineage>
        <taxon>Bacteria</taxon>
        <taxon>Pseudomonadati</taxon>
        <taxon>Pseudomonadota</taxon>
        <taxon>Gammaproteobacteria</taxon>
        <taxon>Oceanospirillales</taxon>
        <taxon>Endozoicomonadaceae</taxon>
        <taxon>Kistimonas</taxon>
    </lineage>
</organism>
<accession>A0ABP8V0N6</accession>
<protein>
    <submittedName>
        <fullName evidence="2">Quinol monooxygenase</fullName>
    </submittedName>
</protein>
<name>A0ABP8V0N6_9GAMM</name>
<dbReference type="RefSeq" id="WP_345195764.1">
    <property type="nucleotide sequence ID" value="NZ_BAABFL010000300.1"/>
</dbReference>
<evidence type="ECO:0000313" key="2">
    <source>
        <dbReference type="EMBL" id="GAA4649768.1"/>
    </source>
</evidence>
<reference evidence="3" key="1">
    <citation type="journal article" date="2019" name="Int. J. Syst. Evol. Microbiol.">
        <title>The Global Catalogue of Microorganisms (GCM) 10K type strain sequencing project: providing services to taxonomists for standard genome sequencing and annotation.</title>
        <authorList>
            <consortium name="The Broad Institute Genomics Platform"/>
            <consortium name="The Broad Institute Genome Sequencing Center for Infectious Disease"/>
            <person name="Wu L."/>
            <person name="Ma J."/>
        </authorList>
    </citation>
    <scope>NUCLEOTIDE SEQUENCE [LARGE SCALE GENOMIC DNA]</scope>
    <source>
        <strain evidence="3">JCM 17805</strain>
    </source>
</reference>
<evidence type="ECO:0000313" key="3">
    <source>
        <dbReference type="Proteomes" id="UP001500604"/>
    </source>
</evidence>
<keyword evidence="2" id="KW-0560">Oxidoreductase</keyword>
<keyword evidence="3" id="KW-1185">Reference proteome</keyword>
<dbReference type="Gene3D" id="3.30.70.100">
    <property type="match status" value="1"/>
</dbReference>
<feature type="domain" description="ABM" evidence="1">
    <location>
        <begin position="5"/>
        <end position="93"/>
    </location>
</feature>
<comment type="caution">
    <text evidence="2">The sequence shown here is derived from an EMBL/GenBank/DDBJ whole genome shotgun (WGS) entry which is preliminary data.</text>
</comment>
<dbReference type="SUPFAM" id="SSF54909">
    <property type="entry name" value="Dimeric alpha+beta barrel"/>
    <property type="match status" value="1"/>
</dbReference>
<proteinExistence type="predicted"/>
<dbReference type="InterPro" id="IPR007138">
    <property type="entry name" value="ABM_dom"/>
</dbReference>
<dbReference type="PROSITE" id="PS51725">
    <property type="entry name" value="ABM"/>
    <property type="match status" value="1"/>
</dbReference>
<dbReference type="Proteomes" id="UP001500604">
    <property type="component" value="Unassembled WGS sequence"/>
</dbReference>
<keyword evidence="2" id="KW-0503">Monooxygenase</keyword>
<dbReference type="InterPro" id="IPR011008">
    <property type="entry name" value="Dimeric_a/b-barrel"/>
</dbReference>
<sequence length="97" mass="11164">MRKPLTIVARIEARQGKVDQLKAALLKLIEPSRQEAGCLQYDLHQDNETPAVFVFYENWESRALWQVHMNKAHLKAYMEEADSLVASFTVNEMCQIG</sequence>
<dbReference type="PANTHER" id="PTHR33336:SF3">
    <property type="entry name" value="ABM DOMAIN-CONTAINING PROTEIN"/>
    <property type="match status" value="1"/>
</dbReference>
<dbReference type="PANTHER" id="PTHR33336">
    <property type="entry name" value="QUINOL MONOOXYGENASE YGIN-RELATED"/>
    <property type="match status" value="1"/>
</dbReference>
<evidence type="ECO:0000259" key="1">
    <source>
        <dbReference type="PROSITE" id="PS51725"/>
    </source>
</evidence>
<dbReference type="Pfam" id="PF03992">
    <property type="entry name" value="ABM"/>
    <property type="match status" value="1"/>
</dbReference>
<dbReference type="InterPro" id="IPR050744">
    <property type="entry name" value="AI-2_Isomerase_LsrG"/>
</dbReference>
<dbReference type="GO" id="GO:0004497">
    <property type="term" value="F:monooxygenase activity"/>
    <property type="evidence" value="ECO:0007669"/>
    <property type="project" value="UniProtKB-KW"/>
</dbReference>
<dbReference type="EMBL" id="BAABFL010000300">
    <property type="protein sequence ID" value="GAA4649768.1"/>
    <property type="molecule type" value="Genomic_DNA"/>
</dbReference>